<dbReference type="PANTHER" id="PTHR43130">
    <property type="entry name" value="ARAC-FAMILY TRANSCRIPTIONAL REGULATOR"/>
    <property type="match status" value="1"/>
</dbReference>
<evidence type="ECO:0000313" key="3">
    <source>
        <dbReference type="Proteomes" id="UP001500604"/>
    </source>
</evidence>
<dbReference type="PANTHER" id="PTHR43130:SF14">
    <property type="entry name" value="DJ-1_PFPI DOMAIN-CONTAINING PROTEIN"/>
    <property type="match status" value="1"/>
</dbReference>
<gene>
    <name evidence="2" type="ORF">GCM10023116_17430</name>
</gene>
<reference evidence="3" key="1">
    <citation type="journal article" date="2019" name="Int. J. Syst. Evol. Microbiol.">
        <title>The Global Catalogue of Microorganisms (GCM) 10K type strain sequencing project: providing services to taxonomists for standard genome sequencing and annotation.</title>
        <authorList>
            <consortium name="The Broad Institute Genomics Platform"/>
            <consortium name="The Broad Institute Genome Sequencing Center for Infectious Disease"/>
            <person name="Wu L."/>
            <person name="Ma J."/>
        </authorList>
    </citation>
    <scope>NUCLEOTIDE SEQUENCE [LARGE SCALE GENOMIC DNA]</scope>
    <source>
        <strain evidence="3">JCM 17805</strain>
    </source>
</reference>
<evidence type="ECO:0000259" key="1">
    <source>
        <dbReference type="Pfam" id="PF01965"/>
    </source>
</evidence>
<dbReference type="SUPFAM" id="SSF52317">
    <property type="entry name" value="Class I glutamine amidotransferase-like"/>
    <property type="match status" value="1"/>
</dbReference>
<dbReference type="InterPro" id="IPR002818">
    <property type="entry name" value="DJ-1/PfpI"/>
</dbReference>
<sequence>MMNKKTIALLLFDDVEVMDFAGPFEVFSVTNELNQDRLLTLHTVAVTTDPVIARNGLSVNPDIQLDAMPQADIVIIPGGDGTREVLQQPAVMHWIQQISANAEHVLSVCSGALLLAGAGLLNDLPATTHHDVFDTLAELSPSTRLIRDQRFVDNGQIVTSAGISAGIDMSLYMVARLYGHDTAQKTARYMEYPYLTKEGNPQGQGRFDDNSPLAFM</sequence>
<feature type="domain" description="DJ-1/PfpI" evidence="1">
    <location>
        <begin position="5"/>
        <end position="174"/>
    </location>
</feature>
<dbReference type="InterPro" id="IPR052158">
    <property type="entry name" value="INH-QAR"/>
</dbReference>
<name>A0ABP8V230_9GAMM</name>
<accession>A0ABP8V230</accession>
<dbReference type="InterPro" id="IPR029062">
    <property type="entry name" value="Class_I_gatase-like"/>
</dbReference>
<dbReference type="EMBL" id="BAABFL010000134">
    <property type="protein sequence ID" value="GAA4649469.1"/>
    <property type="molecule type" value="Genomic_DNA"/>
</dbReference>
<dbReference type="CDD" id="cd03139">
    <property type="entry name" value="GATase1_PfpI_2"/>
    <property type="match status" value="1"/>
</dbReference>
<dbReference type="Gene3D" id="3.40.50.880">
    <property type="match status" value="1"/>
</dbReference>
<protein>
    <submittedName>
        <fullName evidence="2">DJ-1/PfpI family protein</fullName>
    </submittedName>
</protein>
<dbReference type="Pfam" id="PF01965">
    <property type="entry name" value="DJ-1_PfpI"/>
    <property type="match status" value="1"/>
</dbReference>
<dbReference type="RefSeq" id="WP_345195324.1">
    <property type="nucleotide sequence ID" value="NZ_BAABFL010000134.1"/>
</dbReference>
<evidence type="ECO:0000313" key="2">
    <source>
        <dbReference type="EMBL" id="GAA4649469.1"/>
    </source>
</evidence>
<proteinExistence type="predicted"/>
<comment type="caution">
    <text evidence="2">The sequence shown here is derived from an EMBL/GenBank/DDBJ whole genome shotgun (WGS) entry which is preliminary data.</text>
</comment>
<keyword evidence="3" id="KW-1185">Reference proteome</keyword>
<dbReference type="Proteomes" id="UP001500604">
    <property type="component" value="Unassembled WGS sequence"/>
</dbReference>
<organism evidence="2 3">
    <name type="scientific">Kistimonas scapharcae</name>
    <dbReference type="NCBI Taxonomy" id="1036133"/>
    <lineage>
        <taxon>Bacteria</taxon>
        <taxon>Pseudomonadati</taxon>
        <taxon>Pseudomonadota</taxon>
        <taxon>Gammaproteobacteria</taxon>
        <taxon>Oceanospirillales</taxon>
        <taxon>Endozoicomonadaceae</taxon>
        <taxon>Kistimonas</taxon>
    </lineage>
</organism>